<name>A0A8S3S7D3_MYTED</name>
<evidence type="ECO:0000313" key="3">
    <source>
        <dbReference type="Proteomes" id="UP000683360"/>
    </source>
</evidence>
<gene>
    <name evidence="2" type="ORF">MEDL_26834</name>
</gene>
<keyword evidence="3" id="KW-1185">Reference proteome</keyword>
<feature type="compositionally biased region" description="Acidic residues" evidence="1">
    <location>
        <begin position="71"/>
        <end position="83"/>
    </location>
</feature>
<feature type="compositionally biased region" description="Basic and acidic residues" evidence="1">
    <location>
        <begin position="47"/>
        <end position="56"/>
    </location>
</feature>
<evidence type="ECO:0000313" key="2">
    <source>
        <dbReference type="EMBL" id="CAG2212873.1"/>
    </source>
</evidence>
<dbReference type="Proteomes" id="UP000683360">
    <property type="component" value="Unassembled WGS sequence"/>
</dbReference>
<proteinExistence type="predicted"/>
<evidence type="ECO:0000256" key="1">
    <source>
        <dbReference type="SAM" id="MobiDB-lite"/>
    </source>
</evidence>
<comment type="caution">
    <text evidence="2">The sequence shown here is derived from an EMBL/GenBank/DDBJ whole genome shotgun (WGS) entry which is preliminary data.</text>
</comment>
<protein>
    <submittedName>
        <fullName evidence="2">Uncharacterized protein</fullName>
    </submittedName>
</protein>
<organism evidence="2 3">
    <name type="scientific">Mytilus edulis</name>
    <name type="common">Blue mussel</name>
    <dbReference type="NCBI Taxonomy" id="6550"/>
    <lineage>
        <taxon>Eukaryota</taxon>
        <taxon>Metazoa</taxon>
        <taxon>Spiralia</taxon>
        <taxon>Lophotrochozoa</taxon>
        <taxon>Mollusca</taxon>
        <taxon>Bivalvia</taxon>
        <taxon>Autobranchia</taxon>
        <taxon>Pteriomorphia</taxon>
        <taxon>Mytilida</taxon>
        <taxon>Mytiloidea</taxon>
        <taxon>Mytilidae</taxon>
        <taxon>Mytilinae</taxon>
        <taxon>Mytilus</taxon>
    </lineage>
</organism>
<reference evidence="2" key="1">
    <citation type="submission" date="2021-03" db="EMBL/GenBank/DDBJ databases">
        <authorList>
            <person name="Bekaert M."/>
        </authorList>
    </citation>
    <scope>NUCLEOTIDE SEQUENCE</scope>
</reference>
<accession>A0A8S3S7D3</accession>
<feature type="region of interest" description="Disordered" evidence="1">
    <location>
        <begin position="47"/>
        <end position="83"/>
    </location>
</feature>
<sequence>MVILQQEFVKIGSNQEPSALIYPLLSAVKQGCTREDLFKAMSAAKEDVEQMNRQRQEEDETKDSDEIIQGQEEETKDSDEAVIEDVEESDEIITRKFIQEIVTAGTKENNVEILIKALESLWDTFLTSISSSVSDYLSVEHLGMILNRLKEQGKCSVEHLKG</sequence>
<dbReference type="AlphaFoldDB" id="A0A8S3S7D3"/>
<dbReference type="EMBL" id="CAJPWZ010001318">
    <property type="protein sequence ID" value="CAG2212873.1"/>
    <property type="molecule type" value="Genomic_DNA"/>
</dbReference>